<keyword evidence="1" id="KW-0472">Membrane</keyword>
<dbReference type="Pfam" id="PF11391">
    <property type="entry name" value="DUF2798"/>
    <property type="match status" value="1"/>
</dbReference>
<sequence length="226" mass="24534">MASLLILSTLLPIMLNLSTNSTCMPSRSPNAVSGSRPSLRAILPDLVLLPSIALLLSCIMTWAQVGFTPEFLARWGRGFLTTLVVLPCILACLGAVEKLVDQVIGGLHWAARKLVVAVVSACIFETVIALAVTAVGHPLDASFAGNWWLAFSRSLPAGLLIGLFMCFYMKPRMDRMRQAARARQPVARRLNRRARDGGQRRLPSGGAAHSTRRLMAWAARVSMLVS</sequence>
<keyword evidence="1" id="KW-1133">Transmembrane helix</keyword>
<comment type="caution">
    <text evidence="2">The sequence shown here is derived from an EMBL/GenBank/DDBJ whole genome shotgun (WGS) entry which is preliminary data.</text>
</comment>
<evidence type="ECO:0000256" key="1">
    <source>
        <dbReference type="SAM" id="Phobius"/>
    </source>
</evidence>
<feature type="transmembrane region" description="Helical" evidence="1">
    <location>
        <begin position="47"/>
        <end position="67"/>
    </location>
</feature>
<dbReference type="OrthoDB" id="8481133at2"/>
<keyword evidence="3" id="KW-1185">Reference proteome</keyword>
<keyword evidence="1" id="KW-0812">Transmembrane</keyword>
<dbReference type="Proteomes" id="UP000265619">
    <property type="component" value="Unassembled WGS sequence"/>
</dbReference>
<protein>
    <submittedName>
        <fullName evidence="2">DUF2798 domain-containing protein</fullName>
    </submittedName>
</protein>
<accession>A0A9X8CYD6</accession>
<proteinExistence type="predicted"/>
<dbReference type="InterPro" id="IPR021529">
    <property type="entry name" value="DUF2798"/>
</dbReference>
<evidence type="ECO:0000313" key="3">
    <source>
        <dbReference type="Proteomes" id="UP000265619"/>
    </source>
</evidence>
<gene>
    <name evidence="2" type="ORF">D3H34_31360</name>
</gene>
<name>A0A9X8CYD6_9BURK</name>
<dbReference type="AlphaFoldDB" id="A0A9X8CYD6"/>
<feature type="transmembrane region" description="Helical" evidence="1">
    <location>
        <begin position="114"/>
        <end position="135"/>
    </location>
</feature>
<reference evidence="2 3" key="1">
    <citation type="submission" date="2018-09" db="EMBL/GenBank/DDBJ databases">
        <title>Acidovorax cavernicola nov. sp. isolated from Gruta de las Maravillas (Aracena, Spain).</title>
        <authorList>
            <person name="Jurado V."/>
            <person name="Gutierrez-Patricio S."/>
            <person name="Gonzalez-Pimentel J.L."/>
            <person name="Miller A.Z."/>
            <person name="Laiz L."/>
            <person name="Saiz-Jimenez C."/>
        </authorList>
    </citation>
    <scope>NUCLEOTIDE SEQUENCE [LARGE SCALE GENOMIC DNA]</scope>
    <source>
        <strain evidence="2 3">1011MAR4D40.2</strain>
    </source>
</reference>
<evidence type="ECO:0000313" key="2">
    <source>
        <dbReference type="EMBL" id="RIX71962.1"/>
    </source>
</evidence>
<dbReference type="EMBL" id="QXMN01000118">
    <property type="protein sequence ID" value="RIX71962.1"/>
    <property type="molecule type" value="Genomic_DNA"/>
</dbReference>
<feature type="transmembrane region" description="Helical" evidence="1">
    <location>
        <begin position="147"/>
        <end position="168"/>
    </location>
</feature>
<organism evidence="2 3">
    <name type="scientific">Acidovorax cavernicola</name>
    <dbReference type="NCBI Taxonomy" id="1675792"/>
    <lineage>
        <taxon>Bacteria</taxon>
        <taxon>Pseudomonadati</taxon>
        <taxon>Pseudomonadota</taxon>
        <taxon>Betaproteobacteria</taxon>
        <taxon>Burkholderiales</taxon>
        <taxon>Comamonadaceae</taxon>
        <taxon>Acidovorax</taxon>
    </lineage>
</organism>